<dbReference type="AlphaFoldDB" id="A0AAD6SBH8"/>
<evidence type="ECO:0000313" key="4">
    <source>
        <dbReference type="EMBL" id="KAJ7022482.1"/>
    </source>
</evidence>
<proteinExistence type="predicted"/>
<organism evidence="4 5">
    <name type="scientific">Mycena alexandri</name>
    <dbReference type="NCBI Taxonomy" id="1745969"/>
    <lineage>
        <taxon>Eukaryota</taxon>
        <taxon>Fungi</taxon>
        <taxon>Dikarya</taxon>
        <taxon>Basidiomycota</taxon>
        <taxon>Agaricomycotina</taxon>
        <taxon>Agaricomycetes</taxon>
        <taxon>Agaricomycetidae</taxon>
        <taxon>Agaricales</taxon>
        <taxon>Marasmiineae</taxon>
        <taxon>Mycenaceae</taxon>
        <taxon>Mycena</taxon>
    </lineage>
</organism>
<reference evidence="4" key="1">
    <citation type="submission" date="2023-03" db="EMBL/GenBank/DDBJ databases">
        <title>Massive genome expansion in bonnet fungi (Mycena s.s.) driven by repeated elements and novel gene families across ecological guilds.</title>
        <authorList>
            <consortium name="Lawrence Berkeley National Laboratory"/>
            <person name="Harder C.B."/>
            <person name="Miyauchi S."/>
            <person name="Viragh M."/>
            <person name="Kuo A."/>
            <person name="Thoen E."/>
            <person name="Andreopoulos B."/>
            <person name="Lu D."/>
            <person name="Skrede I."/>
            <person name="Drula E."/>
            <person name="Henrissat B."/>
            <person name="Morin E."/>
            <person name="Kohler A."/>
            <person name="Barry K."/>
            <person name="LaButti K."/>
            <person name="Morin E."/>
            <person name="Salamov A."/>
            <person name="Lipzen A."/>
            <person name="Mereny Z."/>
            <person name="Hegedus B."/>
            <person name="Baldrian P."/>
            <person name="Stursova M."/>
            <person name="Weitz H."/>
            <person name="Taylor A."/>
            <person name="Grigoriev I.V."/>
            <person name="Nagy L.G."/>
            <person name="Martin F."/>
            <person name="Kauserud H."/>
        </authorList>
    </citation>
    <scope>NUCLEOTIDE SEQUENCE</scope>
    <source>
        <strain evidence="4">CBHHK200</strain>
    </source>
</reference>
<dbReference type="EMBL" id="JARJCM010000209">
    <property type="protein sequence ID" value="KAJ7022482.1"/>
    <property type="molecule type" value="Genomic_DNA"/>
</dbReference>
<accession>A0AAD6SBH8</accession>
<keyword evidence="1" id="KW-0863">Zinc-finger</keyword>
<dbReference type="SUPFAM" id="SSF57850">
    <property type="entry name" value="RING/U-box"/>
    <property type="match status" value="1"/>
</dbReference>
<evidence type="ECO:0000259" key="3">
    <source>
        <dbReference type="PROSITE" id="PS50089"/>
    </source>
</evidence>
<evidence type="ECO:0000313" key="5">
    <source>
        <dbReference type="Proteomes" id="UP001218188"/>
    </source>
</evidence>
<comment type="caution">
    <text evidence="4">The sequence shown here is derived from an EMBL/GenBank/DDBJ whole genome shotgun (WGS) entry which is preliminary data.</text>
</comment>
<evidence type="ECO:0000256" key="1">
    <source>
        <dbReference type="PROSITE-ProRule" id="PRU00175"/>
    </source>
</evidence>
<dbReference type="SMART" id="SM00184">
    <property type="entry name" value="RING"/>
    <property type="match status" value="1"/>
</dbReference>
<dbReference type="Proteomes" id="UP001218188">
    <property type="component" value="Unassembled WGS sequence"/>
</dbReference>
<dbReference type="Gene3D" id="3.30.40.10">
    <property type="entry name" value="Zinc/RING finger domain, C3HC4 (zinc finger)"/>
    <property type="match status" value="1"/>
</dbReference>
<keyword evidence="5" id="KW-1185">Reference proteome</keyword>
<dbReference type="GO" id="GO:0008270">
    <property type="term" value="F:zinc ion binding"/>
    <property type="evidence" value="ECO:0007669"/>
    <property type="project" value="UniProtKB-KW"/>
</dbReference>
<evidence type="ECO:0000256" key="2">
    <source>
        <dbReference type="SAM" id="MobiDB-lite"/>
    </source>
</evidence>
<dbReference type="PROSITE" id="PS50089">
    <property type="entry name" value="ZF_RING_2"/>
    <property type="match status" value="1"/>
</dbReference>
<feature type="domain" description="RING-type" evidence="3">
    <location>
        <begin position="224"/>
        <end position="262"/>
    </location>
</feature>
<dbReference type="InterPro" id="IPR013083">
    <property type="entry name" value="Znf_RING/FYVE/PHD"/>
</dbReference>
<feature type="region of interest" description="Disordered" evidence="2">
    <location>
        <begin position="56"/>
        <end position="100"/>
    </location>
</feature>
<name>A0AAD6SBH8_9AGAR</name>
<feature type="compositionally biased region" description="Polar residues" evidence="2">
    <location>
        <begin position="87"/>
        <end position="98"/>
    </location>
</feature>
<dbReference type="Pfam" id="PF13923">
    <property type="entry name" value="zf-C3HC4_2"/>
    <property type="match status" value="1"/>
</dbReference>
<protein>
    <recommendedName>
        <fullName evidence="3">RING-type domain-containing protein</fullName>
    </recommendedName>
</protein>
<feature type="region of interest" description="Disordered" evidence="2">
    <location>
        <begin position="157"/>
        <end position="195"/>
    </location>
</feature>
<dbReference type="PANTHER" id="PTHR23327">
    <property type="entry name" value="RING FINGER PROTEIN 127"/>
    <property type="match status" value="1"/>
</dbReference>
<keyword evidence="1" id="KW-0479">Metal-binding</keyword>
<sequence>MFIPAPTHPALNLVFIQMPAPTMRLGFADLRRVGSTPDNPIVMDRAGRIIFDCVAVPRARPPQPSPPRASGSRPRNTAQASPPRASGSRSGNTVQASPRASGVGTVYKGIMGGLPSAIPRSDAGRRLFASMTTRSTTHIRVARVDSGMRTAGLSTAARAALRSPATVNDENRPPSVPRHRRRSTRAYQGSRVARPPGAELKEDDLYLSAARPVEATSPDSDLTCGICFQIKSHPVQYNCKHSHCYVCIRQWLEHSFQCPQCRAKMTSRPVPDDQVAAAIVQQHPSWKDDSRIEYSWTGLTFPIPYPSSPIV</sequence>
<dbReference type="InterPro" id="IPR001841">
    <property type="entry name" value="Znf_RING"/>
</dbReference>
<keyword evidence="1" id="KW-0862">Zinc</keyword>
<gene>
    <name evidence="4" type="ORF">C8F04DRAFT_1272592</name>
</gene>